<reference evidence="2 3" key="1">
    <citation type="journal article" date="2024" name="Nat. Commun.">
        <title>Phylogenomics reveals the evolutionary origins of lichenization in chlorophyte algae.</title>
        <authorList>
            <person name="Puginier C."/>
            <person name="Libourel C."/>
            <person name="Otte J."/>
            <person name="Skaloud P."/>
            <person name="Haon M."/>
            <person name="Grisel S."/>
            <person name="Petersen M."/>
            <person name="Berrin J.G."/>
            <person name="Delaux P.M."/>
            <person name="Dal Grande F."/>
            <person name="Keller J."/>
        </authorList>
    </citation>
    <scope>NUCLEOTIDE SEQUENCE [LARGE SCALE GENOMIC DNA]</scope>
    <source>
        <strain evidence="2 3">SAG 2043</strain>
    </source>
</reference>
<accession>A0AAW1Q3N2</accession>
<evidence type="ECO:0000313" key="3">
    <source>
        <dbReference type="Proteomes" id="UP001489004"/>
    </source>
</evidence>
<evidence type="ECO:0000256" key="1">
    <source>
        <dbReference type="SAM" id="Coils"/>
    </source>
</evidence>
<keyword evidence="1" id="KW-0175">Coiled coil</keyword>
<dbReference type="PANTHER" id="PTHR35706:SF1">
    <property type="entry name" value="EMBRYOGENESIS-LIKE PROTEIN"/>
    <property type="match status" value="1"/>
</dbReference>
<dbReference type="EMBL" id="JALJOR010000005">
    <property type="protein sequence ID" value="KAK9816810.1"/>
    <property type="molecule type" value="Genomic_DNA"/>
</dbReference>
<evidence type="ECO:0000313" key="2">
    <source>
        <dbReference type="EMBL" id="KAK9816810.1"/>
    </source>
</evidence>
<dbReference type="AlphaFoldDB" id="A0AAW1Q3N2"/>
<dbReference type="InterPro" id="IPR053325">
    <property type="entry name" value="H3-Acetyl_Activator"/>
</dbReference>
<comment type="caution">
    <text evidence="2">The sequence shown here is derived from an EMBL/GenBank/DDBJ whole genome shotgun (WGS) entry which is preliminary data.</text>
</comment>
<dbReference type="Proteomes" id="UP001489004">
    <property type="component" value="Unassembled WGS sequence"/>
</dbReference>
<protein>
    <recommendedName>
        <fullName evidence="4">Late embryogenesis abundant protein</fullName>
    </recommendedName>
</protein>
<keyword evidence="3" id="KW-1185">Reference proteome</keyword>
<sequence>MMLPVLQQLRASVASLLPHAAPRPLTSLSQHWLRLQPQQTLAAFHTCTPAAGSRTVEDVQEQIDNVNDKFTDARMDIEDAREDAESTYFNESAETAAQSVAEAISAYKAICDSLTDFERGKLQRSMGLKMEQLKAELQQLNELHT</sequence>
<gene>
    <name evidence="2" type="ORF">WJX72_005320</name>
</gene>
<organism evidence="2 3">
    <name type="scientific">[Myrmecia] bisecta</name>
    <dbReference type="NCBI Taxonomy" id="41462"/>
    <lineage>
        <taxon>Eukaryota</taxon>
        <taxon>Viridiplantae</taxon>
        <taxon>Chlorophyta</taxon>
        <taxon>core chlorophytes</taxon>
        <taxon>Trebouxiophyceae</taxon>
        <taxon>Trebouxiales</taxon>
        <taxon>Trebouxiaceae</taxon>
        <taxon>Myrmecia</taxon>
    </lineage>
</organism>
<name>A0AAW1Q3N2_9CHLO</name>
<dbReference type="PANTHER" id="PTHR35706">
    <property type="entry name" value="F14O23.11 PROTEIN"/>
    <property type="match status" value="1"/>
</dbReference>
<feature type="coiled-coil region" evidence="1">
    <location>
        <begin position="56"/>
        <end position="83"/>
    </location>
</feature>
<evidence type="ECO:0008006" key="4">
    <source>
        <dbReference type="Google" id="ProtNLM"/>
    </source>
</evidence>
<proteinExistence type="predicted"/>